<dbReference type="EMBL" id="JBHUNE010000003">
    <property type="protein sequence ID" value="MFD2757330.1"/>
    <property type="molecule type" value="Genomic_DNA"/>
</dbReference>
<dbReference type="Pfam" id="PF01594">
    <property type="entry name" value="AI-2E_transport"/>
    <property type="match status" value="1"/>
</dbReference>
<accession>A0ABW5UYB2</accession>
<feature type="transmembrane region" description="Helical" evidence="9">
    <location>
        <begin position="323"/>
        <end position="339"/>
    </location>
</feature>
<feature type="transmembrane region" description="Helical" evidence="9">
    <location>
        <begin position="116"/>
        <end position="138"/>
    </location>
</feature>
<keyword evidence="6 9" id="KW-1133">Transmembrane helix</keyword>
<dbReference type="PANTHER" id="PTHR21716:SF53">
    <property type="entry name" value="PERMEASE PERM-RELATED"/>
    <property type="match status" value="1"/>
</dbReference>
<feature type="compositionally biased region" description="Polar residues" evidence="8">
    <location>
        <begin position="1"/>
        <end position="10"/>
    </location>
</feature>
<evidence type="ECO:0000256" key="8">
    <source>
        <dbReference type="SAM" id="MobiDB-lite"/>
    </source>
</evidence>
<dbReference type="Proteomes" id="UP001597492">
    <property type="component" value="Unassembled WGS sequence"/>
</dbReference>
<feature type="transmembrane region" description="Helical" evidence="9">
    <location>
        <begin position="65"/>
        <end position="82"/>
    </location>
</feature>
<dbReference type="InterPro" id="IPR002549">
    <property type="entry name" value="AI-2E-like"/>
</dbReference>
<dbReference type="RefSeq" id="WP_019617876.1">
    <property type="nucleotide sequence ID" value="NZ_JBHUNE010000003.1"/>
</dbReference>
<proteinExistence type="inferred from homology"/>
<comment type="caution">
    <text evidence="10">The sequence shown here is derived from an EMBL/GenBank/DDBJ whole genome shotgun (WGS) entry which is preliminary data.</text>
</comment>
<evidence type="ECO:0000256" key="3">
    <source>
        <dbReference type="ARBA" id="ARBA00022448"/>
    </source>
</evidence>
<feature type="transmembrane region" description="Helical" evidence="9">
    <location>
        <begin position="359"/>
        <end position="390"/>
    </location>
</feature>
<evidence type="ECO:0000256" key="2">
    <source>
        <dbReference type="ARBA" id="ARBA00009773"/>
    </source>
</evidence>
<sequence length="421" mass="45737">MFGRRQNSGTAPGDRDARATSDGDDFDETRREHRREQERQGRLVTPARPAQLWVDSVGVIATRSLQGMLILAAAAIVVFGLLRVSIVVVPLLLALIVASAFEPVIAWLSRKRWPRLLATIVVLLLVVVVLGGLIWIVVAQVMNQWDDLASTAVEGFNQMVSWWNDSFPQFSLDSDRLDELWGTAQSLLENLNYGAVGSGLATGLSAFGTFATGVVLFVVVLFFFLKDGPKIWGFIIRPLSTTKHRRAELMGARAVGVMGGYVRGTVMVALVDAVFIGLGMLILGVPLWLPLSLVIFIFAFIPIVGATMAGIIAALVTLVTNGLVPAIVVAIIVVVVNQLEGNLLQPVVLGKSLKLHELVVLIALTTGTVLGGIMGTLISVPLTAVGWALVKAWNESLPELEAQREDDTIRARLRDRWRREE</sequence>
<keyword evidence="11" id="KW-1185">Reference proteome</keyword>
<feature type="transmembrane region" description="Helical" evidence="9">
    <location>
        <begin position="266"/>
        <end position="289"/>
    </location>
</feature>
<protein>
    <submittedName>
        <fullName evidence="10">AI-2E family transporter</fullName>
    </submittedName>
</protein>
<keyword evidence="4" id="KW-1003">Cell membrane</keyword>
<evidence type="ECO:0000256" key="9">
    <source>
        <dbReference type="SAM" id="Phobius"/>
    </source>
</evidence>
<name>A0ABW5UYB2_9MICO</name>
<keyword evidence="3" id="KW-0813">Transport</keyword>
<comment type="subcellular location">
    <subcellularLocation>
        <location evidence="1">Cell membrane</location>
        <topology evidence="1">Multi-pass membrane protein</topology>
    </subcellularLocation>
</comment>
<feature type="region of interest" description="Disordered" evidence="8">
    <location>
        <begin position="1"/>
        <end position="43"/>
    </location>
</feature>
<dbReference type="PANTHER" id="PTHR21716">
    <property type="entry name" value="TRANSMEMBRANE PROTEIN"/>
    <property type="match status" value="1"/>
</dbReference>
<gene>
    <name evidence="10" type="ORF">ACFSW7_02935</name>
</gene>
<feature type="transmembrane region" description="Helical" evidence="9">
    <location>
        <begin position="200"/>
        <end position="225"/>
    </location>
</feature>
<evidence type="ECO:0000313" key="11">
    <source>
        <dbReference type="Proteomes" id="UP001597492"/>
    </source>
</evidence>
<feature type="compositionally biased region" description="Basic and acidic residues" evidence="8">
    <location>
        <begin position="28"/>
        <end position="41"/>
    </location>
</feature>
<evidence type="ECO:0000256" key="6">
    <source>
        <dbReference type="ARBA" id="ARBA00022989"/>
    </source>
</evidence>
<keyword evidence="7 9" id="KW-0472">Membrane</keyword>
<evidence type="ECO:0000256" key="1">
    <source>
        <dbReference type="ARBA" id="ARBA00004651"/>
    </source>
</evidence>
<feature type="transmembrane region" description="Helical" evidence="9">
    <location>
        <begin position="88"/>
        <end position="109"/>
    </location>
</feature>
<evidence type="ECO:0000313" key="10">
    <source>
        <dbReference type="EMBL" id="MFD2757330.1"/>
    </source>
</evidence>
<feature type="transmembrane region" description="Helical" evidence="9">
    <location>
        <begin position="295"/>
        <end position="316"/>
    </location>
</feature>
<organism evidence="10 11">
    <name type="scientific">Gulosibacter faecalis</name>
    <dbReference type="NCBI Taxonomy" id="272240"/>
    <lineage>
        <taxon>Bacteria</taxon>
        <taxon>Bacillati</taxon>
        <taxon>Actinomycetota</taxon>
        <taxon>Actinomycetes</taxon>
        <taxon>Micrococcales</taxon>
        <taxon>Microbacteriaceae</taxon>
        <taxon>Gulosibacter</taxon>
    </lineage>
</organism>
<reference evidence="11" key="1">
    <citation type="journal article" date="2019" name="Int. J. Syst. Evol. Microbiol.">
        <title>The Global Catalogue of Microorganisms (GCM) 10K type strain sequencing project: providing services to taxonomists for standard genome sequencing and annotation.</title>
        <authorList>
            <consortium name="The Broad Institute Genomics Platform"/>
            <consortium name="The Broad Institute Genome Sequencing Center for Infectious Disease"/>
            <person name="Wu L."/>
            <person name="Ma J."/>
        </authorList>
    </citation>
    <scope>NUCLEOTIDE SEQUENCE [LARGE SCALE GENOMIC DNA]</scope>
    <source>
        <strain evidence="11">TISTR 1514</strain>
    </source>
</reference>
<keyword evidence="5 9" id="KW-0812">Transmembrane</keyword>
<evidence type="ECO:0000256" key="7">
    <source>
        <dbReference type="ARBA" id="ARBA00023136"/>
    </source>
</evidence>
<evidence type="ECO:0000256" key="4">
    <source>
        <dbReference type="ARBA" id="ARBA00022475"/>
    </source>
</evidence>
<evidence type="ECO:0000256" key="5">
    <source>
        <dbReference type="ARBA" id="ARBA00022692"/>
    </source>
</evidence>
<comment type="similarity">
    <text evidence="2">Belongs to the autoinducer-2 exporter (AI-2E) (TC 2.A.86) family.</text>
</comment>